<name>A0A7X2IJZ2_9BURK</name>
<dbReference type="RefSeq" id="WP_154371698.1">
    <property type="nucleotide sequence ID" value="NZ_WKJJ01000003.1"/>
</dbReference>
<comment type="caution">
    <text evidence="2">The sequence shown here is derived from an EMBL/GenBank/DDBJ whole genome shotgun (WGS) entry which is preliminary data.</text>
</comment>
<feature type="transmembrane region" description="Helical" evidence="1">
    <location>
        <begin position="28"/>
        <end position="56"/>
    </location>
</feature>
<dbReference type="AlphaFoldDB" id="A0A7X2IJZ2"/>
<evidence type="ECO:0000313" key="3">
    <source>
        <dbReference type="Proteomes" id="UP000446768"/>
    </source>
</evidence>
<evidence type="ECO:0000313" key="2">
    <source>
        <dbReference type="EMBL" id="MRV71215.1"/>
    </source>
</evidence>
<dbReference type="EMBL" id="WKJJ01000003">
    <property type="protein sequence ID" value="MRV71215.1"/>
    <property type="molecule type" value="Genomic_DNA"/>
</dbReference>
<keyword evidence="3" id="KW-1185">Reference proteome</keyword>
<dbReference type="Proteomes" id="UP000446768">
    <property type="component" value="Unassembled WGS sequence"/>
</dbReference>
<proteinExistence type="predicted"/>
<reference evidence="2 3" key="1">
    <citation type="submission" date="2019-11" db="EMBL/GenBank/DDBJ databases">
        <title>Novel species isolated from a subtropical stream in China.</title>
        <authorList>
            <person name="Lu H."/>
        </authorList>
    </citation>
    <scope>NUCLEOTIDE SEQUENCE [LARGE SCALE GENOMIC DNA]</scope>
    <source>
        <strain evidence="2 3">FT92W</strain>
    </source>
</reference>
<keyword evidence="1" id="KW-1133">Transmembrane helix</keyword>
<accession>A0A7X2IJZ2</accession>
<feature type="transmembrane region" description="Helical" evidence="1">
    <location>
        <begin position="68"/>
        <end position="90"/>
    </location>
</feature>
<organism evidence="2 3">
    <name type="scientific">Pseudoduganella rivuli</name>
    <dbReference type="NCBI Taxonomy" id="2666085"/>
    <lineage>
        <taxon>Bacteria</taxon>
        <taxon>Pseudomonadati</taxon>
        <taxon>Pseudomonadota</taxon>
        <taxon>Betaproteobacteria</taxon>
        <taxon>Burkholderiales</taxon>
        <taxon>Oxalobacteraceae</taxon>
        <taxon>Telluria group</taxon>
        <taxon>Pseudoduganella</taxon>
    </lineage>
</organism>
<keyword evidence="1" id="KW-0472">Membrane</keyword>
<protein>
    <submittedName>
        <fullName evidence="2">Uncharacterized protein</fullName>
    </submittedName>
</protein>
<sequence length="103" mass="10712">MTVFLILAGVMTLLLAMRKWMPAQTAAFLAPIGCMVLLSASSLAMLAAGFGMATLLRPGTPEFGWHIGPAYAAMLAALTCAALVAANHLWTPARLISALKAPT</sequence>
<keyword evidence="1" id="KW-0812">Transmembrane</keyword>
<evidence type="ECO:0000256" key="1">
    <source>
        <dbReference type="SAM" id="Phobius"/>
    </source>
</evidence>
<gene>
    <name evidence="2" type="ORF">GJ700_05715</name>
</gene>